<dbReference type="EMBL" id="KI913148">
    <property type="protein sequence ID" value="ETV73537.1"/>
    <property type="molecule type" value="Genomic_DNA"/>
</dbReference>
<reference evidence="1" key="1">
    <citation type="submission" date="2013-12" db="EMBL/GenBank/DDBJ databases">
        <title>The Genome Sequence of Aphanomyces astaci APO3.</title>
        <authorList>
            <consortium name="The Broad Institute Genomics Platform"/>
            <person name="Russ C."/>
            <person name="Tyler B."/>
            <person name="van West P."/>
            <person name="Dieguez-Uribeondo J."/>
            <person name="Young S.K."/>
            <person name="Zeng Q."/>
            <person name="Gargeya S."/>
            <person name="Fitzgerald M."/>
            <person name="Abouelleil A."/>
            <person name="Alvarado L."/>
            <person name="Chapman S.B."/>
            <person name="Gainer-Dewar J."/>
            <person name="Goldberg J."/>
            <person name="Griggs A."/>
            <person name="Gujja S."/>
            <person name="Hansen M."/>
            <person name="Howarth C."/>
            <person name="Imamovic A."/>
            <person name="Ireland A."/>
            <person name="Larimer J."/>
            <person name="McCowan C."/>
            <person name="Murphy C."/>
            <person name="Pearson M."/>
            <person name="Poon T.W."/>
            <person name="Priest M."/>
            <person name="Roberts A."/>
            <person name="Saif S."/>
            <person name="Shea T."/>
            <person name="Sykes S."/>
            <person name="Wortman J."/>
            <person name="Nusbaum C."/>
            <person name="Birren B."/>
        </authorList>
    </citation>
    <scope>NUCLEOTIDE SEQUENCE [LARGE SCALE GENOMIC DNA]</scope>
    <source>
        <strain evidence="1">APO3</strain>
    </source>
</reference>
<evidence type="ECO:0000313" key="1">
    <source>
        <dbReference type="EMBL" id="ETV73537.1"/>
    </source>
</evidence>
<organism evidence="1">
    <name type="scientific">Aphanomyces astaci</name>
    <name type="common">Crayfish plague agent</name>
    <dbReference type="NCBI Taxonomy" id="112090"/>
    <lineage>
        <taxon>Eukaryota</taxon>
        <taxon>Sar</taxon>
        <taxon>Stramenopiles</taxon>
        <taxon>Oomycota</taxon>
        <taxon>Saprolegniomycetes</taxon>
        <taxon>Saprolegniales</taxon>
        <taxon>Verrucalvaceae</taxon>
        <taxon>Aphanomyces</taxon>
    </lineage>
</organism>
<sequence>MAALPQRSNYMRKWTCNITDDVACDKVSATQTTDSRPMYKRYMAWNGRAMANLLVLPMSHLVRTLADCKASGHSSKSLEHVSILEEWTGS</sequence>
<dbReference type="RefSeq" id="XP_009836963.1">
    <property type="nucleotide sequence ID" value="XM_009838661.1"/>
</dbReference>
<protein>
    <submittedName>
        <fullName evidence="1">Uncharacterized protein</fullName>
    </submittedName>
</protein>
<dbReference type="AlphaFoldDB" id="W4G1F1"/>
<dbReference type="GeneID" id="20813660"/>
<gene>
    <name evidence="1" type="ORF">H257_11664</name>
</gene>
<name>W4G1F1_APHAT</name>
<dbReference type="VEuPathDB" id="FungiDB:H257_11664"/>
<accession>W4G1F1</accession>
<proteinExistence type="predicted"/>